<dbReference type="InterPro" id="IPR007639">
    <property type="entry name" value="Gln-tRNA-synth_Ib_RNA-bd_N"/>
</dbReference>
<evidence type="ECO:0000256" key="1">
    <source>
        <dbReference type="ARBA" id="ARBA00005594"/>
    </source>
</evidence>
<dbReference type="Gene3D" id="1.10.8.1290">
    <property type="entry name" value="Glutaminyl-tRNA synthetase, non-specific RNA binding region part 1, domain 1"/>
    <property type="match status" value="1"/>
</dbReference>
<dbReference type="InterPro" id="IPR020056">
    <property type="entry name" value="Rbsml_bL25/Gln-tRNA_synth_N"/>
</dbReference>
<feature type="domain" description="Glutamyl/glutaminyl-tRNA synthetase class Ib anti-codon binding" evidence="12">
    <location>
        <begin position="562"/>
        <end position="662"/>
    </location>
</feature>
<feature type="compositionally biased region" description="Low complexity" evidence="10">
    <location>
        <begin position="197"/>
        <end position="207"/>
    </location>
</feature>
<evidence type="ECO:0000313" key="16">
    <source>
        <dbReference type="Proteomes" id="UP000077266"/>
    </source>
</evidence>
<evidence type="ECO:0000256" key="4">
    <source>
        <dbReference type="ARBA" id="ARBA00022741"/>
    </source>
</evidence>
<keyword evidence="6 9" id="KW-0648">Protein biosynthesis</keyword>
<evidence type="ECO:0000256" key="7">
    <source>
        <dbReference type="ARBA" id="ARBA00023146"/>
    </source>
</evidence>
<dbReference type="InterPro" id="IPR011035">
    <property type="entry name" value="Ribosomal_bL25/Gln-tRNA_synth"/>
</dbReference>
<dbReference type="Pfam" id="PF04557">
    <property type="entry name" value="tRNA_synt_1c_R2"/>
    <property type="match status" value="1"/>
</dbReference>
<feature type="region of interest" description="Disordered" evidence="10">
    <location>
        <begin position="179"/>
        <end position="213"/>
    </location>
</feature>
<evidence type="ECO:0000259" key="14">
    <source>
        <dbReference type="Pfam" id="PF04558"/>
    </source>
</evidence>
<evidence type="ECO:0000256" key="6">
    <source>
        <dbReference type="ARBA" id="ARBA00022917"/>
    </source>
</evidence>
<comment type="catalytic activity">
    <reaction evidence="8">
        <text>tRNA(Gln) + L-glutamine + ATP = L-glutaminyl-tRNA(Gln) + AMP + diphosphate</text>
        <dbReference type="Rhea" id="RHEA:20121"/>
        <dbReference type="Rhea" id="RHEA-COMP:9662"/>
        <dbReference type="Rhea" id="RHEA-COMP:9681"/>
        <dbReference type="ChEBI" id="CHEBI:30616"/>
        <dbReference type="ChEBI" id="CHEBI:33019"/>
        <dbReference type="ChEBI" id="CHEBI:58359"/>
        <dbReference type="ChEBI" id="CHEBI:78442"/>
        <dbReference type="ChEBI" id="CHEBI:78521"/>
        <dbReference type="ChEBI" id="CHEBI:456215"/>
        <dbReference type="EC" id="6.1.1.18"/>
    </reaction>
</comment>
<dbReference type="InParanoid" id="A0A165QKE3"/>
<dbReference type="Pfam" id="PF00749">
    <property type="entry name" value="tRNA-synt_1c"/>
    <property type="match status" value="1"/>
</dbReference>
<evidence type="ECO:0000259" key="12">
    <source>
        <dbReference type="Pfam" id="PF03950"/>
    </source>
</evidence>
<dbReference type="Pfam" id="PF04558">
    <property type="entry name" value="tRNA_synt_1c_R1"/>
    <property type="match status" value="1"/>
</dbReference>
<dbReference type="PANTHER" id="PTHR43097:SF4">
    <property type="entry name" value="GLUTAMINE--TRNA LIGASE"/>
    <property type="match status" value="1"/>
</dbReference>
<evidence type="ECO:0000256" key="2">
    <source>
        <dbReference type="ARBA" id="ARBA00012836"/>
    </source>
</evidence>
<dbReference type="InterPro" id="IPR007638">
    <property type="entry name" value="Gln-tRNA-synth_Ib_RNA-bd_2"/>
</dbReference>
<dbReference type="FunCoup" id="A0A165QKE3">
    <property type="interactions" value="1008"/>
</dbReference>
<keyword evidence="7 9" id="KW-0030">Aminoacyl-tRNA synthetase</keyword>
<dbReference type="EC" id="6.1.1.18" evidence="2"/>
<dbReference type="InterPro" id="IPR042559">
    <property type="entry name" value="Gln-tRNA-synth_Ib_RNA-bd_N_2"/>
</dbReference>
<dbReference type="InterPro" id="IPR004514">
    <property type="entry name" value="Gln-tRNA-synth"/>
</dbReference>
<evidence type="ECO:0000256" key="5">
    <source>
        <dbReference type="ARBA" id="ARBA00022840"/>
    </source>
</evidence>
<dbReference type="EMBL" id="KV425882">
    <property type="protein sequence ID" value="KZW03745.1"/>
    <property type="molecule type" value="Genomic_DNA"/>
</dbReference>
<dbReference type="InterPro" id="IPR000924">
    <property type="entry name" value="Glu/Gln-tRNA-synth"/>
</dbReference>
<dbReference type="NCBIfam" id="TIGR00440">
    <property type="entry name" value="glnS"/>
    <property type="match status" value="1"/>
</dbReference>
<dbReference type="GO" id="GO:0005524">
    <property type="term" value="F:ATP binding"/>
    <property type="evidence" value="ECO:0007669"/>
    <property type="project" value="UniProtKB-KW"/>
</dbReference>
<feature type="domain" description="Glutamyl/glutaminyl-tRNA synthetase class Ib catalytic" evidence="11">
    <location>
        <begin position="249"/>
        <end position="558"/>
    </location>
</feature>
<organism evidence="15 16">
    <name type="scientific">Exidia glandulosa HHB12029</name>
    <dbReference type="NCBI Taxonomy" id="1314781"/>
    <lineage>
        <taxon>Eukaryota</taxon>
        <taxon>Fungi</taxon>
        <taxon>Dikarya</taxon>
        <taxon>Basidiomycota</taxon>
        <taxon>Agaricomycotina</taxon>
        <taxon>Agaricomycetes</taxon>
        <taxon>Auriculariales</taxon>
        <taxon>Exidiaceae</taxon>
        <taxon>Exidia</taxon>
    </lineage>
</organism>
<evidence type="ECO:0000313" key="15">
    <source>
        <dbReference type="EMBL" id="KZW03745.1"/>
    </source>
</evidence>
<feature type="domain" description="Glutaminyl-tRNA synthetase class Ib non-specific RNA-binding" evidence="14">
    <location>
        <begin position="14"/>
        <end position="167"/>
    </location>
</feature>
<dbReference type="PANTHER" id="PTHR43097">
    <property type="entry name" value="GLUTAMINE-TRNA LIGASE"/>
    <property type="match status" value="1"/>
</dbReference>
<dbReference type="Pfam" id="PF03950">
    <property type="entry name" value="tRNA-synt_1c_C"/>
    <property type="match status" value="1"/>
</dbReference>
<evidence type="ECO:0000256" key="9">
    <source>
        <dbReference type="RuleBase" id="RU363037"/>
    </source>
</evidence>
<keyword evidence="3 9" id="KW-0436">Ligase</keyword>
<dbReference type="GO" id="GO:0006425">
    <property type="term" value="P:glutaminyl-tRNA aminoacylation"/>
    <property type="evidence" value="ECO:0007669"/>
    <property type="project" value="InterPro"/>
</dbReference>
<dbReference type="Proteomes" id="UP000077266">
    <property type="component" value="Unassembled WGS sequence"/>
</dbReference>
<dbReference type="InterPro" id="IPR020058">
    <property type="entry name" value="Glu/Gln-tRNA-synth_Ib_cat-dom"/>
</dbReference>
<dbReference type="InterPro" id="IPR042558">
    <property type="entry name" value="Gln-tRNA-synth_Ib_RNA-bd_N_1"/>
</dbReference>
<name>A0A165QKE3_EXIGL</name>
<dbReference type="OrthoDB" id="10250478at2759"/>
<proteinExistence type="inferred from homology"/>
<evidence type="ECO:0000259" key="13">
    <source>
        <dbReference type="Pfam" id="PF04557"/>
    </source>
</evidence>
<reference evidence="15 16" key="1">
    <citation type="journal article" date="2016" name="Mol. Biol. Evol.">
        <title>Comparative Genomics of Early-Diverging Mushroom-Forming Fungi Provides Insights into the Origins of Lignocellulose Decay Capabilities.</title>
        <authorList>
            <person name="Nagy L.G."/>
            <person name="Riley R."/>
            <person name="Tritt A."/>
            <person name="Adam C."/>
            <person name="Daum C."/>
            <person name="Floudas D."/>
            <person name="Sun H."/>
            <person name="Yadav J.S."/>
            <person name="Pangilinan J."/>
            <person name="Larsson K.H."/>
            <person name="Matsuura K."/>
            <person name="Barry K."/>
            <person name="Labutti K."/>
            <person name="Kuo R."/>
            <person name="Ohm R.A."/>
            <person name="Bhattacharya S.S."/>
            <person name="Shirouzu T."/>
            <person name="Yoshinaga Y."/>
            <person name="Martin F.M."/>
            <person name="Grigoriev I.V."/>
            <person name="Hibbett D.S."/>
        </authorList>
    </citation>
    <scope>NUCLEOTIDE SEQUENCE [LARGE SCALE GENOMIC DNA]</scope>
    <source>
        <strain evidence="15 16">HHB12029</strain>
    </source>
</reference>
<feature type="domain" description="Glutaminyl-tRNA synthetase class Ib non-specific RNA-binding" evidence="13">
    <location>
        <begin position="170"/>
        <end position="242"/>
    </location>
</feature>
<protein>
    <recommendedName>
        <fullName evidence="2">glutamine--tRNA ligase</fullName>
        <ecNumber evidence="2">6.1.1.18</ecNumber>
    </recommendedName>
</protein>
<dbReference type="SUPFAM" id="SSF50715">
    <property type="entry name" value="Ribosomal protein L25-like"/>
    <property type="match status" value="1"/>
</dbReference>
<keyword evidence="16" id="KW-1185">Reference proteome</keyword>
<evidence type="ECO:0000256" key="10">
    <source>
        <dbReference type="SAM" id="MobiDB-lite"/>
    </source>
</evidence>
<dbReference type="STRING" id="1314781.A0A165QKE3"/>
<dbReference type="Gene3D" id="2.40.240.10">
    <property type="entry name" value="Ribosomal Protein L25, Chain P"/>
    <property type="match status" value="2"/>
</dbReference>
<keyword evidence="4 9" id="KW-0547">Nucleotide-binding</keyword>
<evidence type="ECO:0000256" key="8">
    <source>
        <dbReference type="ARBA" id="ARBA00048270"/>
    </source>
</evidence>
<dbReference type="PRINTS" id="PR00987">
    <property type="entry name" value="TRNASYNTHGLU"/>
</dbReference>
<dbReference type="InterPro" id="IPR020059">
    <property type="entry name" value="Glu/Gln-tRNA-synth_Ib_codon-bd"/>
</dbReference>
<dbReference type="FunFam" id="3.40.50.620:FF:000183">
    <property type="entry name" value="Glutaminyl-tRNA synthetase"/>
    <property type="match status" value="1"/>
</dbReference>
<dbReference type="Gene3D" id="1.10.10.2420">
    <property type="match status" value="1"/>
</dbReference>
<dbReference type="GO" id="GO:0005829">
    <property type="term" value="C:cytosol"/>
    <property type="evidence" value="ECO:0007669"/>
    <property type="project" value="TreeGrafter"/>
</dbReference>
<evidence type="ECO:0000259" key="11">
    <source>
        <dbReference type="Pfam" id="PF00749"/>
    </source>
</evidence>
<dbReference type="GO" id="GO:0004819">
    <property type="term" value="F:glutamine-tRNA ligase activity"/>
    <property type="evidence" value="ECO:0007669"/>
    <property type="project" value="UniProtKB-EC"/>
</dbReference>
<dbReference type="FunFam" id="2.40.240.10:FF:000007">
    <property type="entry name" value="Glutamine--tRNA ligase"/>
    <property type="match status" value="1"/>
</dbReference>
<dbReference type="InterPro" id="IPR050132">
    <property type="entry name" value="Gln/Glu-tRNA_Ligase"/>
</dbReference>
<accession>A0A165QKE3</accession>
<keyword evidence="5 9" id="KW-0067">ATP-binding</keyword>
<comment type="similarity">
    <text evidence="1 9">Belongs to the class-I aminoacyl-tRNA synthetase family.</text>
</comment>
<dbReference type="InterPro" id="IPR014729">
    <property type="entry name" value="Rossmann-like_a/b/a_fold"/>
</dbReference>
<dbReference type="Gene3D" id="3.40.50.620">
    <property type="entry name" value="HUPs"/>
    <property type="match status" value="1"/>
</dbReference>
<gene>
    <name evidence="15" type="ORF">EXIGLDRAFT_600271</name>
</gene>
<dbReference type="SUPFAM" id="SSF52374">
    <property type="entry name" value="Nucleotidylyl transferase"/>
    <property type="match status" value="1"/>
</dbReference>
<dbReference type="AlphaFoldDB" id="A0A165QKE3"/>
<evidence type="ECO:0000256" key="3">
    <source>
        <dbReference type="ARBA" id="ARBA00022598"/>
    </source>
</evidence>
<dbReference type="CDD" id="cd00807">
    <property type="entry name" value="GlnRS_core"/>
    <property type="match status" value="1"/>
</dbReference>
<sequence length="841" mass="93282">MPPKIDLNDPAVAELVNLFQSIGLDARKAQDAAIGKHSASLRELIESNGLAGKGIDTKRGVLLSAFAVNAGKLGAPERAYGVDAIVDGRLKTNDQVAAASKYLESHSAPINDAEFDDVCGVGFSITNEEIYNAVTGYIQSAAVTSWGNLSGVLASLRTSPTLRWASPLEVKNTVERVFTETFGPKGSTKPPPKEPKAAPTASTSAPEEAPPPAKTVFEEGFLGALHAPGGNPQIHPRLREQHLSATGGKVFTRFPPEPNGYLHIGHSKAIFVNFGYAAHHGGKCYLRYDDTNPAAEEARYFESILEVVRWLGFEPFRITYSSDYFQQLYDLGVELIKRDKGYCCSCTAEKVKADRGGDDHGPRRACEHRDRPIEESLKIFEDMKNGKYEKGTMTMRMKQDLESGNPQMWDLVAYRVVREPHHRTLDKWCIYPTYDFTHCLCDSFENISHSLCTTEFIDSRVSYEWLCDALEVYKPRQSEYGRLNIEGTVMSKRKLIKLVKDGHVRGWDDPRMYTLVGLRRRGIPPGAILSFVSTLGVSTAKTNIQAVRFEQSVRQYLENTVPRLMMVLRPLKVIIEDMPEGEVLWVEKPLHSKVPELGTSKVPFTRTVYIDQDDFRLEDSKDYFRLAPGKTVGLLQAPYPVVYVSHKTDPATGAVTEVVVRFDKVTKKPKAFIQWVAEHKPSGSPVVVDETRIINRLFMSDDPAALDNFLTDINPNSLEIVKGALVEVGFFALAKSSYEDAKKEAAERQEKANKLEQEAAAAPQLVGTGGHGDEPKAAAEQLVGNECVRFQGMRVAYFALDKDAKLASFNEGPKAEPRRHDGDYIVLNHIVSLKEDVGKSA</sequence>